<gene>
    <name evidence="1" type="ORF">XELAEV_18046304mg</name>
</gene>
<name>A0A974H0G6_XENLA</name>
<reference evidence="2" key="1">
    <citation type="journal article" date="2016" name="Nature">
        <title>Genome evolution in the allotetraploid frog Xenopus laevis.</title>
        <authorList>
            <person name="Session A.M."/>
            <person name="Uno Y."/>
            <person name="Kwon T."/>
            <person name="Chapman J.A."/>
            <person name="Toyoda A."/>
            <person name="Takahashi S."/>
            <person name="Fukui A."/>
            <person name="Hikosaka A."/>
            <person name="Suzuki A."/>
            <person name="Kondo M."/>
            <person name="van Heeringen S.J."/>
            <person name="Quigley I."/>
            <person name="Heinz S."/>
            <person name="Ogino H."/>
            <person name="Ochi H."/>
            <person name="Hellsten U."/>
            <person name="Lyons J.B."/>
            <person name="Simakov O."/>
            <person name="Putnam N."/>
            <person name="Stites J."/>
            <person name="Kuroki Y."/>
            <person name="Tanaka T."/>
            <person name="Michiue T."/>
            <person name="Watanabe M."/>
            <person name="Bogdanovic O."/>
            <person name="Lister R."/>
            <person name="Georgiou G."/>
            <person name="Paranjpe S.S."/>
            <person name="van Kruijsbergen I."/>
            <person name="Shu S."/>
            <person name="Carlson J."/>
            <person name="Kinoshita T."/>
            <person name="Ohta Y."/>
            <person name="Mawaribuchi S."/>
            <person name="Jenkins J."/>
            <person name="Grimwood J."/>
            <person name="Schmutz J."/>
            <person name="Mitros T."/>
            <person name="Mozaffari S.V."/>
            <person name="Suzuki Y."/>
            <person name="Haramoto Y."/>
            <person name="Yamamoto T.S."/>
            <person name="Takagi C."/>
            <person name="Heald R."/>
            <person name="Miller K."/>
            <person name="Haudenschild C."/>
            <person name="Kitzman J."/>
            <person name="Nakayama T."/>
            <person name="Izutsu Y."/>
            <person name="Robert J."/>
            <person name="Fortriede J."/>
            <person name="Burns K."/>
            <person name="Lotay V."/>
            <person name="Karimi K."/>
            <person name="Yasuoka Y."/>
            <person name="Dichmann D.S."/>
            <person name="Flajnik M.F."/>
            <person name="Houston D.W."/>
            <person name="Shendure J."/>
            <person name="DuPasquier L."/>
            <person name="Vize P.D."/>
            <person name="Zorn A.M."/>
            <person name="Ito M."/>
            <person name="Marcotte E.M."/>
            <person name="Wallingford J.B."/>
            <person name="Ito Y."/>
            <person name="Asashima M."/>
            <person name="Ueno N."/>
            <person name="Matsuda Y."/>
            <person name="Veenstra G.J."/>
            <person name="Fujiyama A."/>
            <person name="Harland R.M."/>
            <person name="Taira M."/>
            <person name="Rokhsar D.S."/>
        </authorList>
    </citation>
    <scope>NUCLEOTIDE SEQUENCE [LARGE SCALE GENOMIC DNA]</scope>
    <source>
        <strain evidence="2">J</strain>
    </source>
</reference>
<evidence type="ECO:0000313" key="1">
    <source>
        <dbReference type="EMBL" id="OCT60288.1"/>
    </source>
</evidence>
<protein>
    <submittedName>
        <fullName evidence="1">Uncharacterized protein</fullName>
    </submittedName>
</protein>
<accession>A0A974H0G6</accession>
<proteinExistence type="predicted"/>
<organism evidence="1 2">
    <name type="scientific">Xenopus laevis</name>
    <name type="common">African clawed frog</name>
    <dbReference type="NCBI Taxonomy" id="8355"/>
    <lineage>
        <taxon>Eukaryota</taxon>
        <taxon>Metazoa</taxon>
        <taxon>Chordata</taxon>
        <taxon>Craniata</taxon>
        <taxon>Vertebrata</taxon>
        <taxon>Euteleostomi</taxon>
        <taxon>Amphibia</taxon>
        <taxon>Batrachia</taxon>
        <taxon>Anura</taxon>
        <taxon>Pipoidea</taxon>
        <taxon>Pipidae</taxon>
        <taxon>Xenopodinae</taxon>
        <taxon>Xenopus</taxon>
        <taxon>Xenopus</taxon>
    </lineage>
</organism>
<dbReference type="AlphaFoldDB" id="A0A974H0G6"/>
<sequence>MYKNWGTHGALDYPLPRCIGYKVPVLGFTGYIVSVLGGTSYKVPVLGCTGYKVPVMGCTGYKVSVLGILATKSCLKQPGTVTVPGGLQREGLNSCLIPPAGSRTHNANEIWEMEGDQASWR</sequence>
<evidence type="ECO:0000313" key="2">
    <source>
        <dbReference type="Proteomes" id="UP000694892"/>
    </source>
</evidence>
<dbReference type="Proteomes" id="UP000694892">
    <property type="component" value="Chromosome 9_10S"/>
</dbReference>
<dbReference type="EMBL" id="CM004483">
    <property type="protein sequence ID" value="OCT60288.1"/>
    <property type="molecule type" value="Genomic_DNA"/>
</dbReference>